<feature type="region of interest" description="Disordered" evidence="1">
    <location>
        <begin position="51"/>
        <end position="75"/>
    </location>
</feature>
<dbReference type="Proteomes" id="UP000887565">
    <property type="component" value="Unplaced"/>
</dbReference>
<evidence type="ECO:0000313" key="3">
    <source>
        <dbReference type="WBParaSite" id="nRc.2.0.1.t10072-RA"/>
    </source>
</evidence>
<dbReference type="WBParaSite" id="nRc.2.0.1.t10072-RA">
    <property type="protein sequence ID" value="nRc.2.0.1.t10072-RA"/>
    <property type="gene ID" value="nRc.2.0.1.g10072"/>
</dbReference>
<name>A0A915I882_ROMCU</name>
<accession>A0A915I882</accession>
<keyword evidence="2" id="KW-1185">Reference proteome</keyword>
<evidence type="ECO:0000256" key="1">
    <source>
        <dbReference type="SAM" id="MobiDB-lite"/>
    </source>
</evidence>
<proteinExistence type="predicted"/>
<protein>
    <submittedName>
        <fullName evidence="3">Uncharacterized protein</fullName>
    </submittedName>
</protein>
<sequence length="149" mass="16737">MLGKGPDLDPNRDWEVKEIGGHAVIYYNIIIVILWTETSAEENSCSDHRLLSVENEGNRPTTSSAAKREDDNTILSSNEDQIFKIPSLTNLRRRGDLLQPPINGPGRPIPKMSIPVVDQQQPQPTNKHAQVLSWHDATLSIRDEVLAFF</sequence>
<reference evidence="3" key="1">
    <citation type="submission" date="2022-11" db="UniProtKB">
        <authorList>
            <consortium name="WormBaseParasite"/>
        </authorList>
    </citation>
    <scope>IDENTIFICATION</scope>
</reference>
<dbReference type="AlphaFoldDB" id="A0A915I882"/>
<organism evidence="2 3">
    <name type="scientific">Romanomermis culicivorax</name>
    <name type="common">Nematode worm</name>
    <dbReference type="NCBI Taxonomy" id="13658"/>
    <lineage>
        <taxon>Eukaryota</taxon>
        <taxon>Metazoa</taxon>
        <taxon>Ecdysozoa</taxon>
        <taxon>Nematoda</taxon>
        <taxon>Enoplea</taxon>
        <taxon>Dorylaimia</taxon>
        <taxon>Mermithida</taxon>
        <taxon>Mermithoidea</taxon>
        <taxon>Mermithidae</taxon>
        <taxon>Romanomermis</taxon>
    </lineage>
</organism>
<evidence type="ECO:0000313" key="2">
    <source>
        <dbReference type="Proteomes" id="UP000887565"/>
    </source>
</evidence>